<reference evidence="3" key="1">
    <citation type="submission" date="2016-11" db="EMBL/GenBank/DDBJ databases">
        <authorList>
            <person name="Varghese N."/>
            <person name="Submissions S."/>
        </authorList>
    </citation>
    <scope>NUCLEOTIDE SEQUENCE [LARGE SCALE GENOMIC DNA]</scope>
    <source>
        <strain evidence="3">UWOS</strain>
    </source>
</reference>
<dbReference type="PROSITE" id="PS50983">
    <property type="entry name" value="FE_B12_PBP"/>
    <property type="match status" value="1"/>
</dbReference>
<dbReference type="PANTHER" id="PTHR30535:SF34">
    <property type="entry name" value="MOLYBDATE-BINDING PROTEIN MOLA"/>
    <property type="match status" value="1"/>
</dbReference>
<dbReference type="InterPro" id="IPR002491">
    <property type="entry name" value="ABC_transptr_periplasmic_BD"/>
</dbReference>
<feature type="domain" description="Fe/B12 periplasmic-binding" evidence="1">
    <location>
        <begin position="100"/>
        <end position="375"/>
    </location>
</feature>
<keyword evidence="3" id="KW-1185">Reference proteome</keyword>
<evidence type="ECO:0000259" key="1">
    <source>
        <dbReference type="PROSITE" id="PS50983"/>
    </source>
</evidence>
<organism evidence="2 3">
    <name type="scientific">Fibrobacter intestinalis</name>
    <dbReference type="NCBI Taxonomy" id="28122"/>
    <lineage>
        <taxon>Bacteria</taxon>
        <taxon>Pseudomonadati</taxon>
        <taxon>Fibrobacterota</taxon>
        <taxon>Fibrobacteria</taxon>
        <taxon>Fibrobacterales</taxon>
        <taxon>Fibrobacteraceae</taxon>
        <taxon>Fibrobacter</taxon>
    </lineage>
</organism>
<dbReference type="EMBL" id="FRAW01000037">
    <property type="protein sequence ID" value="SHL12846.1"/>
    <property type="molecule type" value="Genomic_DNA"/>
</dbReference>
<dbReference type="GO" id="GO:0071281">
    <property type="term" value="P:cellular response to iron ion"/>
    <property type="evidence" value="ECO:0007669"/>
    <property type="project" value="TreeGrafter"/>
</dbReference>
<dbReference type="AlphaFoldDB" id="A0A1M6Y3Q6"/>
<name>A0A1M6Y3Q6_9BACT</name>
<gene>
    <name evidence="2" type="ORF">SAMN05720469_13716</name>
</gene>
<evidence type="ECO:0000313" key="2">
    <source>
        <dbReference type="EMBL" id="SHL12846.1"/>
    </source>
</evidence>
<dbReference type="PANTHER" id="PTHR30535">
    <property type="entry name" value="VITAMIN B12-BINDING PROTEIN"/>
    <property type="match status" value="1"/>
</dbReference>
<sequence>MRRITLIGLFFLVMAVVIWVWGLPGERRADAKNRAYAESAALSLSYAANFGVDSCGGFRILWVRNGKMPPLRWLLRDSLSPSNVPPDLAELPRLALPVERMTILSSTYLGYLSALKVPERIVGVDSKKYIADSAFYRRVDSLRVSEVGEGVELSPEKIYGLRSDAIFAFSTGETIHDAYPKLSQLKMPVVLTSEWREKHPLGKAEWIKFFGVLTGREALADSLFSQSEKKYLAIKGRLDLLKDSERPVVFTGTPSSGSWLASSGNSFMAALIRDAGGIYLWRSDSASETLSLPFERALIDVQKADVWINAGGYATLDEISANEERIRLFPVWKSGEIYGYDLRKGPAGGLDYYESAVVKPDSLLLDVAKILHPALFPGISSKWYRKLSNI</sequence>
<evidence type="ECO:0000313" key="3">
    <source>
        <dbReference type="Proteomes" id="UP000184275"/>
    </source>
</evidence>
<dbReference type="Gene3D" id="3.40.50.1980">
    <property type="entry name" value="Nitrogenase molybdenum iron protein domain"/>
    <property type="match status" value="2"/>
</dbReference>
<dbReference type="SUPFAM" id="SSF53807">
    <property type="entry name" value="Helical backbone' metal receptor"/>
    <property type="match status" value="1"/>
</dbReference>
<accession>A0A1M6Y3Q6</accession>
<dbReference type="Pfam" id="PF01497">
    <property type="entry name" value="Peripla_BP_2"/>
    <property type="match status" value="1"/>
</dbReference>
<proteinExistence type="predicted"/>
<dbReference type="InterPro" id="IPR050902">
    <property type="entry name" value="ABC_Transporter_SBP"/>
</dbReference>
<dbReference type="Proteomes" id="UP000184275">
    <property type="component" value="Unassembled WGS sequence"/>
</dbReference>
<protein>
    <submittedName>
        <fullName evidence="2">Iron complex transport system substrate-binding protein</fullName>
    </submittedName>
</protein>